<evidence type="ECO:0000313" key="3">
    <source>
        <dbReference type="WBParaSite" id="ACRNAN_scaffold15403.g18344.t1"/>
    </source>
</evidence>
<dbReference type="Proteomes" id="UP000887540">
    <property type="component" value="Unplaced"/>
</dbReference>
<organism evidence="2 3">
    <name type="scientific">Acrobeloides nanus</name>
    <dbReference type="NCBI Taxonomy" id="290746"/>
    <lineage>
        <taxon>Eukaryota</taxon>
        <taxon>Metazoa</taxon>
        <taxon>Ecdysozoa</taxon>
        <taxon>Nematoda</taxon>
        <taxon>Chromadorea</taxon>
        <taxon>Rhabditida</taxon>
        <taxon>Tylenchina</taxon>
        <taxon>Cephalobomorpha</taxon>
        <taxon>Cephaloboidea</taxon>
        <taxon>Cephalobidae</taxon>
        <taxon>Acrobeloides</taxon>
    </lineage>
</organism>
<feature type="region of interest" description="Disordered" evidence="1">
    <location>
        <begin position="203"/>
        <end position="223"/>
    </location>
</feature>
<proteinExistence type="predicted"/>
<sequence>MARLSSQGLGCTIRGDLVTIQRTELASQNVEFHLRFFSSTQNDQLIVSYPYIAPPIPKSKPSRITSPSFLDVSADRICLTDLATSSFTVYELDPYRPSIYPIVQKQAHGRYEGHFEFISAAKLDASGEIFIADAAKADKKYGRLQYFDSNGIFKKMVNFSDDFACVSGMAMNRENQLMVSHYKSKGSDPGSVRLYQLSGGRERTRSSNFSASATGYSSGSFSGISSTRRSLLPTPLMQSQGGSIFNEFWSKY</sequence>
<name>A0A914CXR4_9BILA</name>
<evidence type="ECO:0000256" key="1">
    <source>
        <dbReference type="SAM" id="MobiDB-lite"/>
    </source>
</evidence>
<accession>A0A914CXR4</accession>
<protein>
    <submittedName>
        <fullName evidence="3">Uncharacterized protein</fullName>
    </submittedName>
</protein>
<dbReference type="AlphaFoldDB" id="A0A914CXR4"/>
<dbReference type="SUPFAM" id="SSF101898">
    <property type="entry name" value="NHL repeat"/>
    <property type="match status" value="1"/>
</dbReference>
<dbReference type="WBParaSite" id="ACRNAN_scaffold15403.g18344.t1">
    <property type="protein sequence ID" value="ACRNAN_scaffold15403.g18344.t1"/>
    <property type="gene ID" value="ACRNAN_scaffold15403.g18344"/>
</dbReference>
<feature type="compositionally biased region" description="Polar residues" evidence="1">
    <location>
        <begin position="206"/>
        <end position="216"/>
    </location>
</feature>
<evidence type="ECO:0000313" key="2">
    <source>
        <dbReference type="Proteomes" id="UP000887540"/>
    </source>
</evidence>
<reference evidence="3" key="1">
    <citation type="submission" date="2022-11" db="UniProtKB">
        <authorList>
            <consortium name="WormBaseParasite"/>
        </authorList>
    </citation>
    <scope>IDENTIFICATION</scope>
</reference>
<keyword evidence="2" id="KW-1185">Reference proteome</keyword>